<dbReference type="InterPro" id="IPR011990">
    <property type="entry name" value="TPR-like_helical_dom_sf"/>
</dbReference>
<dbReference type="SUPFAM" id="SSF48452">
    <property type="entry name" value="TPR-like"/>
    <property type="match status" value="1"/>
</dbReference>
<dbReference type="STRING" id="1672749.BJF92_00215"/>
<dbReference type="InterPro" id="IPR029063">
    <property type="entry name" value="SAM-dependent_MTases_sf"/>
</dbReference>
<dbReference type="CDD" id="cd02440">
    <property type="entry name" value="AdoMet_MTases"/>
    <property type="match status" value="1"/>
</dbReference>
<dbReference type="GO" id="GO:0008168">
    <property type="term" value="F:methyltransferase activity"/>
    <property type="evidence" value="ECO:0007669"/>
    <property type="project" value="UniProtKB-KW"/>
</dbReference>
<proteinExistence type="predicted"/>
<dbReference type="RefSeq" id="WP_075636470.1">
    <property type="nucleotide sequence ID" value="NZ_MKIO01000040.1"/>
</dbReference>
<reference evidence="4 5" key="1">
    <citation type="submission" date="2016-09" db="EMBL/GenBank/DDBJ databases">
        <title>Rhizobium sp. nov., a novel species isolated from the rice rhizosphere.</title>
        <authorList>
            <person name="Zhao J."/>
            <person name="Zhang X."/>
        </authorList>
    </citation>
    <scope>NUCLEOTIDE SEQUENCE [LARGE SCALE GENOMIC DNA]</scope>
    <source>
        <strain evidence="4 5">MH17</strain>
    </source>
</reference>
<organism evidence="4 5">
    <name type="scientific">Xaviernesmea rhizosphaerae</name>
    <dbReference type="NCBI Taxonomy" id="1672749"/>
    <lineage>
        <taxon>Bacteria</taxon>
        <taxon>Pseudomonadati</taxon>
        <taxon>Pseudomonadota</taxon>
        <taxon>Alphaproteobacteria</taxon>
        <taxon>Hyphomicrobiales</taxon>
        <taxon>Rhizobiaceae</taxon>
        <taxon>Rhizobium/Agrobacterium group</taxon>
        <taxon>Xaviernesmea</taxon>
    </lineage>
</organism>
<dbReference type="PANTHER" id="PTHR43464:SF19">
    <property type="entry name" value="UBIQUINONE BIOSYNTHESIS O-METHYLTRANSFERASE, MITOCHONDRIAL"/>
    <property type="match status" value="1"/>
</dbReference>
<gene>
    <name evidence="4" type="ORF">BJF92_00215</name>
</gene>
<keyword evidence="2 4" id="KW-0808">Transferase</keyword>
<dbReference type="SUPFAM" id="SSF53335">
    <property type="entry name" value="S-adenosyl-L-methionine-dependent methyltransferases"/>
    <property type="match status" value="1"/>
</dbReference>
<sequence length="321" mass="33464">MSLHAASLTSGDLLADRRAEYAAMLAESGDAEGAADLMRQALELAPDWAAGWFRLADYAEKAGARDAAAAALERVLALSPEDVFGAGLKRAMLGAAPAPAQPPSAYVAQLFDDYADRFDAALVERLGYSVPQKLARLVAAQLKGALGCVVDLGCGTGLFGAEIRAEATRLEGFDLSANMLAKARAKALYDHLGQADLTQPPAHSGLFADDLAPSRADLAAAADVLMYLGDLAPAFTLASALLRPGGHFAFSVEDADAVPAAPGPREGVVLRPSLRFAHREAYVRATAADAGFAILQDMRTGIRKDGAQEVQGILFLASKTA</sequence>
<keyword evidence="3" id="KW-0949">S-adenosyl-L-methionine</keyword>
<dbReference type="GO" id="GO:0032259">
    <property type="term" value="P:methylation"/>
    <property type="evidence" value="ECO:0007669"/>
    <property type="project" value="UniProtKB-KW"/>
</dbReference>
<dbReference type="PANTHER" id="PTHR43464">
    <property type="entry name" value="METHYLTRANSFERASE"/>
    <property type="match status" value="1"/>
</dbReference>
<evidence type="ECO:0000256" key="1">
    <source>
        <dbReference type="ARBA" id="ARBA00022603"/>
    </source>
</evidence>
<comment type="caution">
    <text evidence="4">The sequence shown here is derived from an EMBL/GenBank/DDBJ whole genome shotgun (WGS) entry which is preliminary data.</text>
</comment>
<evidence type="ECO:0000256" key="2">
    <source>
        <dbReference type="ARBA" id="ARBA00022679"/>
    </source>
</evidence>
<dbReference type="EMBL" id="MKIO01000040">
    <property type="protein sequence ID" value="OLP53235.1"/>
    <property type="molecule type" value="Genomic_DNA"/>
</dbReference>
<protein>
    <submittedName>
        <fullName evidence="4">Methyltransferase</fullName>
    </submittedName>
</protein>
<dbReference type="OrthoDB" id="465636at2"/>
<evidence type="ECO:0000256" key="3">
    <source>
        <dbReference type="ARBA" id="ARBA00022691"/>
    </source>
</evidence>
<dbReference type="Proteomes" id="UP000186143">
    <property type="component" value="Unassembled WGS sequence"/>
</dbReference>
<accession>A0A1Q9AE55</accession>
<dbReference type="AlphaFoldDB" id="A0A1Q9AE55"/>
<name>A0A1Q9AE55_9HYPH</name>
<evidence type="ECO:0000313" key="5">
    <source>
        <dbReference type="Proteomes" id="UP000186143"/>
    </source>
</evidence>
<dbReference type="Gene3D" id="1.25.40.10">
    <property type="entry name" value="Tetratricopeptide repeat domain"/>
    <property type="match status" value="1"/>
</dbReference>
<dbReference type="Pfam" id="PF13489">
    <property type="entry name" value="Methyltransf_23"/>
    <property type="match status" value="1"/>
</dbReference>
<keyword evidence="1 4" id="KW-0489">Methyltransferase</keyword>
<evidence type="ECO:0000313" key="4">
    <source>
        <dbReference type="EMBL" id="OLP53235.1"/>
    </source>
</evidence>
<dbReference type="Gene3D" id="3.40.50.150">
    <property type="entry name" value="Vaccinia Virus protein VP39"/>
    <property type="match status" value="1"/>
</dbReference>